<keyword evidence="9" id="KW-1185">Reference proteome</keyword>
<reference evidence="8" key="1">
    <citation type="submission" date="2020-05" db="EMBL/GenBank/DDBJ databases">
        <title>Phylogenomic resolution of chytrid fungi.</title>
        <authorList>
            <person name="Stajich J.E."/>
            <person name="Amses K."/>
            <person name="Simmons R."/>
            <person name="Seto K."/>
            <person name="Myers J."/>
            <person name="Bonds A."/>
            <person name="Quandt C.A."/>
            <person name="Barry K."/>
            <person name="Liu P."/>
            <person name="Grigoriev I."/>
            <person name="Longcore J.E."/>
            <person name="James T.Y."/>
        </authorList>
    </citation>
    <scope>NUCLEOTIDE SEQUENCE</scope>
    <source>
        <strain evidence="8">JEL0476</strain>
    </source>
</reference>
<protein>
    <submittedName>
        <fullName evidence="8">SnoRNA-binding rRNA-processing protein</fullName>
    </submittedName>
</protein>
<comment type="subcellular location">
    <subcellularLocation>
        <location evidence="1">Nucleus</location>
        <location evidence="1">Nucleolus</location>
    </subcellularLocation>
</comment>
<dbReference type="CDD" id="cd00200">
    <property type="entry name" value="WD40"/>
    <property type="match status" value="1"/>
</dbReference>
<proteinExistence type="predicted"/>
<dbReference type="InterPro" id="IPR018983">
    <property type="entry name" value="U3_snoRNA-assocProt_15_C"/>
</dbReference>
<dbReference type="PANTHER" id="PTHR19924:SF26">
    <property type="entry name" value="U3 SMALL NUCLEOLAR RNA-ASSOCIATED PROTEIN 15 HOMOLOG"/>
    <property type="match status" value="1"/>
</dbReference>
<accession>A0AAD5U6B3</accession>
<dbReference type="Gene3D" id="2.130.10.10">
    <property type="entry name" value="YVTN repeat-like/Quinoprotein amine dehydrogenase"/>
    <property type="match status" value="2"/>
</dbReference>
<evidence type="ECO:0000256" key="3">
    <source>
        <dbReference type="ARBA" id="ARBA00022574"/>
    </source>
</evidence>
<dbReference type="PANTHER" id="PTHR19924">
    <property type="entry name" value="UTP15 U3 SMALL NUCLEOLAR RNA-ASSOCIATED PROTEIN 15 FAMILY MEMBER"/>
    <property type="match status" value="1"/>
</dbReference>
<sequence>MSDYKPTIINKYQTINKTSESRYWRSFKNPILVNHLASINNIAFNPINPNQYAISTNARILYYNNNQVKKTISRFKDTVFYCSFRSDGKVILGCDGTGLIQLFDTESRSILRSLKGHEAPCRVAKFSSNLNIFSAGDDKTIRYWDVPTETCIKRYDGHQDYIRTGVISTNNPHLFISGSYDHTIKIWDSRTSECQATFNHNQPVESVLMLPGGGLIASAGGNQIKIWDVLNAVGGSQHQPIQTLSNHQKTVTAMCLDGSNSRILSGGLDHHVKVYGLEDFKVLHSVKYPAPILSICLSPDDTRLIVGMSTGLVSIRQRQVKPQEALLGNQKKEKLRNGSYKYFMRGASHKEDELDIWVESKKSKNLKKFDKFLKKFQYGDALDSVLNTRNQSPVIIVSLLQELIHRDALKLALSNRDDVSLEPIAKFLKKYISNSRFSPLLIDVTNVILDMYSSVINQSVIIDELFQKIMEKVKEELEVHEKLLECLGIMDLVFNISSRA</sequence>
<dbReference type="Pfam" id="PF09384">
    <property type="entry name" value="UTP15_C"/>
    <property type="match status" value="1"/>
</dbReference>
<dbReference type="GO" id="GO:0045943">
    <property type="term" value="P:positive regulation of transcription by RNA polymerase I"/>
    <property type="evidence" value="ECO:0007669"/>
    <property type="project" value="TreeGrafter"/>
</dbReference>
<keyword evidence="5" id="KW-0539">Nucleus</keyword>
<dbReference type="PROSITE" id="PS50082">
    <property type="entry name" value="WD_REPEATS_2"/>
    <property type="match status" value="3"/>
</dbReference>
<evidence type="ECO:0000256" key="5">
    <source>
        <dbReference type="ARBA" id="ARBA00023242"/>
    </source>
</evidence>
<dbReference type="InterPro" id="IPR001680">
    <property type="entry name" value="WD40_rpt"/>
</dbReference>
<feature type="domain" description="U3 small nucleolar RNA-associated protein 15 C-terminal" evidence="7">
    <location>
        <begin position="350"/>
        <end position="492"/>
    </location>
</feature>
<dbReference type="Proteomes" id="UP001211065">
    <property type="component" value="Unassembled WGS sequence"/>
</dbReference>
<comment type="caution">
    <text evidence="8">The sequence shown here is derived from an EMBL/GenBank/DDBJ whole genome shotgun (WGS) entry which is preliminary data.</text>
</comment>
<dbReference type="EMBL" id="JADGJW010000044">
    <property type="protein sequence ID" value="KAJ3226104.1"/>
    <property type="molecule type" value="Genomic_DNA"/>
</dbReference>
<dbReference type="GO" id="GO:0005730">
    <property type="term" value="C:nucleolus"/>
    <property type="evidence" value="ECO:0007669"/>
    <property type="project" value="UniProtKB-SubCell"/>
</dbReference>
<evidence type="ECO:0000313" key="9">
    <source>
        <dbReference type="Proteomes" id="UP001211065"/>
    </source>
</evidence>
<dbReference type="Pfam" id="PF00400">
    <property type="entry name" value="WD40"/>
    <property type="match status" value="4"/>
</dbReference>
<dbReference type="SUPFAM" id="SSF50978">
    <property type="entry name" value="WD40 repeat-like"/>
    <property type="match status" value="1"/>
</dbReference>
<evidence type="ECO:0000256" key="1">
    <source>
        <dbReference type="ARBA" id="ARBA00004604"/>
    </source>
</evidence>
<dbReference type="AlphaFoldDB" id="A0AAD5U6B3"/>
<dbReference type="PRINTS" id="PR00320">
    <property type="entry name" value="GPROTEINBRPT"/>
</dbReference>
<evidence type="ECO:0000256" key="6">
    <source>
        <dbReference type="PROSITE-ProRule" id="PRU00221"/>
    </source>
</evidence>
<keyword evidence="3 6" id="KW-0853">WD repeat</keyword>
<organism evidence="8 9">
    <name type="scientific">Clydaea vesicula</name>
    <dbReference type="NCBI Taxonomy" id="447962"/>
    <lineage>
        <taxon>Eukaryota</taxon>
        <taxon>Fungi</taxon>
        <taxon>Fungi incertae sedis</taxon>
        <taxon>Chytridiomycota</taxon>
        <taxon>Chytridiomycota incertae sedis</taxon>
        <taxon>Chytridiomycetes</taxon>
        <taxon>Lobulomycetales</taxon>
        <taxon>Lobulomycetaceae</taxon>
        <taxon>Clydaea</taxon>
    </lineage>
</organism>
<gene>
    <name evidence="8" type="primary">UTP15</name>
    <name evidence="8" type="ORF">HK099_005573</name>
</gene>
<evidence type="ECO:0000256" key="2">
    <source>
        <dbReference type="ARBA" id="ARBA00022552"/>
    </source>
</evidence>
<dbReference type="InterPro" id="IPR036322">
    <property type="entry name" value="WD40_repeat_dom_sf"/>
</dbReference>
<dbReference type="PROSITE" id="PS50294">
    <property type="entry name" value="WD_REPEATS_REGION"/>
    <property type="match status" value="1"/>
</dbReference>
<dbReference type="SMART" id="SM00320">
    <property type="entry name" value="WD40"/>
    <property type="match status" value="6"/>
</dbReference>
<evidence type="ECO:0000313" key="8">
    <source>
        <dbReference type="EMBL" id="KAJ3226104.1"/>
    </source>
</evidence>
<dbReference type="GO" id="GO:0006364">
    <property type="term" value="P:rRNA processing"/>
    <property type="evidence" value="ECO:0007669"/>
    <property type="project" value="UniProtKB-KW"/>
</dbReference>
<keyword evidence="4" id="KW-0677">Repeat</keyword>
<feature type="repeat" description="WD" evidence="6">
    <location>
        <begin position="244"/>
        <end position="285"/>
    </location>
</feature>
<evidence type="ECO:0000259" key="7">
    <source>
        <dbReference type="Pfam" id="PF09384"/>
    </source>
</evidence>
<evidence type="ECO:0000256" key="4">
    <source>
        <dbReference type="ARBA" id="ARBA00022737"/>
    </source>
</evidence>
<feature type="repeat" description="WD" evidence="6">
    <location>
        <begin position="155"/>
        <end position="197"/>
    </location>
</feature>
<dbReference type="InterPro" id="IPR020472">
    <property type="entry name" value="WD40_PAC1"/>
</dbReference>
<dbReference type="InterPro" id="IPR015943">
    <property type="entry name" value="WD40/YVTN_repeat-like_dom_sf"/>
</dbReference>
<feature type="repeat" description="WD" evidence="6">
    <location>
        <begin position="114"/>
        <end position="154"/>
    </location>
</feature>
<name>A0AAD5U6B3_9FUNG</name>
<keyword evidence="2" id="KW-0698">rRNA processing</keyword>